<dbReference type="Proteomes" id="UP000013827">
    <property type="component" value="Unassembled WGS sequence"/>
</dbReference>
<proteinExistence type="predicted"/>
<name>A0A0D3JJS8_EMIH1</name>
<organism evidence="2 3">
    <name type="scientific">Emiliania huxleyi (strain CCMP1516)</name>
    <dbReference type="NCBI Taxonomy" id="280463"/>
    <lineage>
        <taxon>Eukaryota</taxon>
        <taxon>Haptista</taxon>
        <taxon>Haptophyta</taxon>
        <taxon>Prymnesiophyceae</taxon>
        <taxon>Isochrysidales</taxon>
        <taxon>Noelaerhabdaceae</taxon>
        <taxon>Emiliania</taxon>
    </lineage>
</organism>
<dbReference type="HOGENOM" id="CLU_557161_0_0_1"/>
<evidence type="ECO:0000313" key="2">
    <source>
        <dbReference type="EnsemblProtists" id="EOD23763"/>
    </source>
</evidence>
<reference evidence="3" key="1">
    <citation type="journal article" date="2013" name="Nature">
        <title>Pan genome of the phytoplankton Emiliania underpins its global distribution.</title>
        <authorList>
            <person name="Read B.A."/>
            <person name="Kegel J."/>
            <person name="Klute M.J."/>
            <person name="Kuo A."/>
            <person name="Lefebvre S.C."/>
            <person name="Maumus F."/>
            <person name="Mayer C."/>
            <person name="Miller J."/>
            <person name="Monier A."/>
            <person name="Salamov A."/>
            <person name="Young J."/>
            <person name="Aguilar M."/>
            <person name="Claverie J.M."/>
            <person name="Frickenhaus S."/>
            <person name="Gonzalez K."/>
            <person name="Herman E.K."/>
            <person name="Lin Y.C."/>
            <person name="Napier J."/>
            <person name="Ogata H."/>
            <person name="Sarno A.F."/>
            <person name="Shmutz J."/>
            <person name="Schroeder D."/>
            <person name="de Vargas C."/>
            <person name="Verret F."/>
            <person name="von Dassow P."/>
            <person name="Valentin K."/>
            <person name="Van de Peer Y."/>
            <person name="Wheeler G."/>
            <person name="Dacks J.B."/>
            <person name="Delwiche C.F."/>
            <person name="Dyhrman S.T."/>
            <person name="Glockner G."/>
            <person name="John U."/>
            <person name="Richards T."/>
            <person name="Worden A.Z."/>
            <person name="Zhang X."/>
            <person name="Grigoriev I.V."/>
            <person name="Allen A.E."/>
            <person name="Bidle K."/>
            <person name="Borodovsky M."/>
            <person name="Bowler C."/>
            <person name="Brownlee C."/>
            <person name="Cock J.M."/>
            <person name="Elias M."/>
            <person name="Gladyshev V.N."/>
            <person name="Groth M."/>
            <person name="Guda C."/>
            <person name="Hadaegh A."/>
            <person name="Iglesias-Rodriguez M.D."/>
            <person name="Jenkins J."/>
            <person name="Jones B.M."/>
            <person name="Lawson T."/>
            <person name="Leese F."/>
            <person name="Lindquist E."/>
            <person name="Lobanov A."/>
            <person name="Lomsadze A."/>
            <person name="Malik S.B."/>
            <person name="Marsh M.E."/>
            <person name="Mackinder L."/>
            <person name="Mock T."/>
            <person name="Mueller-Roeber B."/>
            <person name="Pagarete A."/>
            <person name="Parker M."/>
            <person name="Probert I."/>
            <person name="Quesneville H."/>
            <person name="Raines C."/>
            <person name="Rensing S.A."/>
            <person name="Riano-Pachon D.M."/>
            <person name="Richier S."/>
            <person name="Rokitta S."/>
            <person name="Shiraiwa Y."/>
            <person name="Soanes D.M."/>
            <person name="van der Giezen M."/>
            <person name="Wahlund T.M."/>
            <person name="Williams B."/>
            <person name="Wilson W."/>
            <person name="Wolfe G."/>
            <person name="Wurch L.L."/>
        </authorList>
    </citation>
    <scope>NUCLEOTIDE SEQUENCE</scope>
</reference>
<reference evidence="2" key="2">
    <citation type="submission" date="2024-10" db="UniProtKB">
        <authorList>
            <consortium name="EnsemblProtists"/>
        </authorList>
    </citation>
    <scope>IDENTIFICATION</scope>
</reference>
<protein>
    <recommendedName>
        <fullName evidence="4">Band 7 domain-containing protein</fullName>
    </recommendedName>
</protein>
<dbReference type="AlphaFoldDB" id="A0A0D3JJS8"/>
<dbReference type="GeneID" id="17269308"/>
<dbReference type="PaxDb" id="2903-EOD23763"/>
<evidence type="ECO:0000256" key="1">
    <source>
        <dbReference type="SAM" id="SignalP"/>
    </source>
</evidence>
<feature type="signal peptide" evidence="1">
    <location>
        <begin position="1"/>
        <end position="38"/>
    </location>
</feature>
<keyword evidence="3" id="KW-1185">Reference proteome</keyword>
<sequence length="490" mass="52741">MLTTRPLSGGGRPRLVGGLAALLTTLVLLANSRRGGSGWAVGAEEAAASSSTGGGSTGGGGGSEQLDAECNNCRWTAEWACPGGDIPGTKGWAEPDESVCFNHCCPDSCAAYSVITGSCWRHKAPREVPYNEALARTDGYKLVNVALGTDCRETWLLSKFATAVTGLVRHGIESLKLPMKVTRFLPPGADLHVSSITGAIVVLDNVTVTKIQPSVLKYGFCYDDQEWRVDQNWVLRNTLYQRPPDRMMVVSSEIQATVKFDYELYQDLLLGKVPLGDGSAQTTVKGFLGLDLDLSRIATKAISDCDGKFGMTSLALEVNSDLLGENLGIEASGAMTKHLVESFAPLIASQMHAIICHGNGLADVNIVLHDPPEGEGDVDLEAEPVAEVERFRGIVEEINEQLASSFGMLGAVQRFAETDEDRRRKMKRDCERLRKAGKEVWGDSCLGMKRFQNVDAAPPPPAPPAQPSWSDIFVKDVVSFGWAPQVPTMG</sequence>
<dbReference type="RefSeq" id="XP_005776192.1">
    <property type="nucleotide sequence ID" value="XM_005776135.1"/>
</dbReference>
<keyword evidence="1" id="KW-0732">Signal</keyword>
<evidence type="ECO:0008006" key="4">
    <source>
        <dbReference type="Google" id="ProtNLM"/>
    </source>
</evidence>
<evidence type="ECO:0000313" key="3">
    <source>
        <dbReference type="Proteomes" id="UP000013827"/>
    </source>
</evidence>
<accession>A0A0D3JJS8</accession>
<feature type="chain" id="PRO_5044216216" description="Band 7 domain-containing protein" evidence="1">
    <location>
        <begin position="39"/>
        <end position="490"/>
    </location>
</feature>
<dbReference type="EnsemblProtists" id="EOD23763">
    <property type="protein sequence ID" value="EOD23763"/>
    <property type="gene ID" value="EMIHUDRAFT_457898"/>
</dbReference>
<dbReference type="KEGG" id="ehx:EMIHUDRAFT_457898"/>